<gene>
    <name evidence="2" type="ORF">LSCM1_07610</name>
</gene>
<dbReference type="OrthoDB" id="273680at2759"/>
<protein>
    <submittedName>
        <fullName evidence="2">Uncharacterized protein</fullName>
    </submittedName>
</protein>
<feature type="compositionally biased region" description="Low complexity" evidence="1">
    <location>
        <begin position="384"/>
        <end position="396"/>
    </location>
</feature>
<feature type="region of interest" description="Disordered" evidence="1">
    <location>
        <begin position="1"/>
        <end position="56"/>
    </location>
</feature>
<dbReference type="Proteomes" id="UP000673552">
    <property type="component" value="Unassembled WGS sequence"/>
</dbReference>
<comment type="caution">
    <text evidence="2">The sequence shown here is derived from an EMBL/GenBank/DDBJ whole genome shotgun (WGS) entry which is preliminary data.</text>
</comment>
<name>A0A836KSB4_9TRYP</name>
<feature type="compositionally biased region" description="Low complexity" evidence="1">
    <location>
        <begin position="14"/>
        <end position="24"/>
    </location>
</feature>
<evidence type="ECO:0000256" key="1">
    <source>
        <dbReference type="SAM" id="MobiDB-lite"/>
    </source>
</evidence>
<feature type="region of interest" description="Disordered" evidence="1">
    <location>
        <begin position="301"/>
        <end position="330"/>
    </location>
</feature>
<feature type="compositionally biased region" description="Basic and acidic residues" evidence="1">
    <location>
        <begin position="128"/>
        <end position="162"/>
    </location>
</feature>
<reference evidence="3" key="1">
    <citation type="journal article" date="2021" name="Microbiol. Resour. Announc.">
        <title>LGAAP: Leishmaniinae Genome Assembly and Annotation Pipeline.</title>
        <authorList>
            <person name="Almutairi H."/>
            <person name="Urbaniak M.D."/>
            <person name="Bates M.D."/>
            <person name="Jariyapan N."/>
            <person name="Kwakye-Nuako G."/>
            <person name="Thomaz-Soccol V."/>
            <person name="Al-Salem W.S."/>
            <person name="Dillon R.J."/>
            <person name="Bates P.A."/>
            <person name="Gatherer D."/>
        </authorList>
    </citation>
    <scope>NUCLEOTIDE SEQUENCE [LARGE SCALE GENOMIC DNA]</scope>
</reference>
<keyword evidence="3" id="KW-1185">Reference proteome</keyword>
<dbReference type="AlphaFoldDB" id="A0A836KSB4"/>
<proteinExistence type="predicted"/>
<feature type="region of interest" description="Disordered" evidence="1">
    <location>
        <begin position="384"/>
        <end position="412"/>
    </location>
</feature>
<reference evidence="3" key="2">
    <citation type="journal article" date="2021" name="Sci. Data">
        <title>Chromosome-scale genome sequencing, assembly and annotation of six genomes from subfamily Leishmaniinae.</title>
        <authorList>
            <person name="Almutairi H."/>
            <person name="Urbaniak M.D."/>
            <person name="Bates M.D."/>
            <person name="Jariyapan N."/>
            <person name="Kwakye-Nuako G."/>
            <person name="Thomaz Soccol V."/>
            <person name="Al-Salem W.S."/>
            <person name="Dillon R.J."/>
            <person name="Bates P.A."/>
            <person name="Gatherer D."/>
        </authorList>
    </citation>
    <scope>NUCLEOTIDE SEQUENCE [LARGE SCALE GENOMIC DNA]</scope>
</reference>
<dbReference type="EMBL" id="JAFEUZ010000009">
    <property type="protein sequence ID" value="KAG5485524.1"/>
    <property type="molecule type" value="Genomic_DNA"/>
</dbReference>
<organism evidence="2 3">
    <name type="scientific">Leishmania martiniquensis</name>
    <dbReference type="NCBI Taxonomy" id="1580590"/>
    <lineage>
        <taxon>Eukaryota</taxon>
        <taxon>Discoba</taxon>
        <taxon>Euglenozoa</taxon>
        <taxon>Kinetoplastea</taxon>
        <taxon>Metakinetoplastina</taxon>
        <taxon>Trypanosomatida</taxon>
        <taxon>Trypanosomatidae</taxon>
        <taxon>Leishmaniinae</taxon>
        <taxon>Leishmania</taxon>
    </lineage>
</organism>
<accession>A0A836KSB4</accession>
<evidence type="ECO:0000313" key="3">
    <source>
        <dbReference type="Proteomes" id="UP000673552"/>
    </source>
</evidence>
<dbReference type="SMR" id="A0A836KSB4"/>
<feature type="region of interest" description="Disordered" evidence="1">
    <location>
        <begin position="114"/>
        <end position="162"/>
    </location>
</feature>
<dbReference type="KEGG" id="lmat:92517487"/>
<feature type="compositionally biased region" description="Low complexity" evidence="1">
    <location>
        <begin position="302"/>
        <end position="330"/>
    </location>
</feature>
<sequence>MYSFFLASDGKGTAAEPSASAPSPVEHVIRAPCELPSHHRLSQHPPQKPSETNKDDDVAQVRNARFGWHPAHENVPISSFYAVGPPIEEPVRVHNLSSYTSLRDGADWSVEVQRGREKKQQRALAQHEAAKLNEQRRRDAQEEHAKAELQQRQWERQKERAARREADAMADFQDRNTQFLESQLWLMQLGDHLTQAEARRKVHTREKLYKNCFSRSQMAVGHANTSSLTGTSVSGQHISAPSTEIDLRKAAQVTEEAYVRLSLAYRNEAQRSSAAAAILDPGEPVGKGHSRSRAERLADVLASPTSASAQAQDAAAASTSSHTPTASPAPVEGMASVVADLVPFRTPPPMFIHTSMENMGQYANAIPYTYIPEYFDAPAAAAAAGTGAPTRSGRGSQKQQQTDSVMPLPLSPAPVSRDVTGELQAKYYPWALYSATVVRESMLPPPPPPREASLPVQQWSAARLRDCMFGHCVLPDGTMQNQCERRKAWAAYLSYTTLPRDNATATSNAPVEPQVPLHVGKRVDIWL</sequence>
<evidence type="ECO:0000313" key="2">
    <source>
        <dbReference type="EMBL" id="KAG5485524.1"/>
    </source>
</evidence>
<dbReference type="GeneID" id="92517487"/>
<dbReference type="RefSeq" id="XP_067180820.1">
    <property type="nucleotide sequence ID" value="XM_067324975.1"/>
</dbReference>